<evidence type="ECO:0000313" key="3">
    <source>
        <dbReference type="Proteomes" id="UP001292094"/>
    </source>
</evidence>
<proteinExistence type="predicted"/>
<sequence>MEREVVGKSGGGEEEMEREVVVERKWRERWRWARGNEERGGGGEEMEREVVGKSGGGEEEMKREVVGKSGGGGEEM</sequence>
<evidence type="ECO:0000256" key="1">
    <source>
        <dbReference type="SAM" id="MobiDB-lite"/>
    </source>
</evidence>
<feature type="region of interest" description="Disordered" evidence="1">
    <location>
        <begin position="36"/>
        <end position="76"/>
    </location>
</feature>
<protein>
    <submittedName>
        <fullName evidence="2">Uncharacterized protein</fullName>
    </submittedName>
</protein>
<dbReference type="Proteomes" id="UP001292094">
    <property type="component" value="Unassembled WGS sequence"/>
</dbReference>
<reference evidence="2" key="1">
    <citation type="submission" date="2023-11" db="EMBL/GenBank/DDBJ databases">
        <title>Genome assemblies of two species of porcelain crab, Petrolisthes cinctipes and Petrolisthes manimaculis (Anomura: Porcellanidae).</title>
        <authorList>
            <person name="Angst P."/>
        </authorList>
    </citation>
    <scope>NUCLEOTIDE SEQUENCE</scope>
    <source>
        <strain evidence="2">PB745_02</strain>
        <tissue evidence="2">Gill</tissue>
    </source>
</reference>
<dbReference type="EMBL" id="JAWZYT010002062">
    <property type="protein sequence ID" value="KAK4306964.1"/>
    <property type="molecule type" value="Genomic_DNA"/>
</dbReference>
<accession>A0AAE1U5N2</accession>
<gene>
    <name evidence="2" type="ORF">Pmani_021241</name>
</gene>
<comment type="caution">
    <text evidence="2">The sequence shown here is derived from an EMBL/GenBank/DDBJ whole genome shotgun (WGS) entry which is preliminary data.</text>
</comment>
<evidence type="ECO:0000313" key="2">
    <source>
        <dbReference type="EMBL" id="KAK4306964.1"/>
    </source>
</evidence>
<keyword evidence="3" id="KW-1185">Reference proteome</keyword>
<feature type="region of interest" description="Disordered" evidence="1">
    <location>
        <begin position="1"/>
        <end position="20"/>
    </location>
</feature>
<name>A0AAE1U5N2_9EUCA</name>
<organism evidence="2 3">
    <name type="scientific">Petrolisthes manimaculis</name>
    <dbReference type="NCBI Taxonomy" id="1843537"/>
    <lineage>
        <taxon>Eukaryota</taxon>
        <taxon>Metazoa</taxon>
        <taxon>Ecdysozoa</taxon>
        <taxon>Arthropoda</taxon>
        <taxon>Crustacea</taxon>
        <taxon>Multicrustacea</taxon>
        <taxon>Malacostraca</taxon>
        <taxon>Eumalacostraca</taxon>
        <taxon>Eucarida</taxon>
        <taxon>Decapoda</taxon>
        <taxon>Pleocyemata</taxon>
        <taxon>Anomura</taxon>
        <taxon>Galatheoidea</taxon>
        <taxon>Porcellanidae</taxon>
        <taxon>Petrolisthes</taxon>
    </lineage>
</organism>
<dbReference type="AlphaFoldDB" id="A0AAE1U5N2"/>